<dbReference type="AlphaFoldDB" id="A0A161RRC2"/>
<dbReference type="Proteomes" id="UP000076567">
    <property type="component" value="Unassembled WGS sequence"/>
</dbReference>
<comment type="caution">
    <text evidence="1">The sequence shown here is derived from an EMBL/GenBank/DDBJ whole genome shotgun (WGS) entry which is preliminary data.</text>
</comment>
<evidence type="ECO:0000313" key="2">
    <source>
        <dbReference type="Proteomes" id="UP000076567"/>
    </source>
</evidence>
<dbReference type="EMBL" id="LRFC01000023">
    <property type="protein sequence ID" value="KZE66293.1"/>
    <property type="molecule type" value="Genomic_DNA"/>
</dbReference>
<dbReference type="OrthoDB" id="2475704at2"/>
<dbReference type="RefSeq" id="WP_066241986.1">
    <property type="nucleotide sequence ID" value="NZ_LRFC01000023.1"/>
</dbReference>
<reference evidence="2" key="1">
    <citation type="submission" date="2016-01" db="EMBL/GenBank/DDBJ databases">
        <title>Draft genome of Chromobacterium sp. F49.</title>
        <authorList>
            <person name="Hong K.W."/>
        </authorList>
    </citation>
    <scope>NUCLEOTIDE SEQUENCE [LARGE SCALE GENOMIC DNA]</scope>
    <source>
        <strain evidence="2">P7IIIA</strain>
    </source>
</reference>
<sequence length="123" mass="14797">MLIQHIDGIELEKEKPNTSEDFFNRSEATYESNGITQTFHLLYVRYFEEKLQEELTQHDFWKGYLDTYKIREIAALVALTSNDAYLKRKRSYINNYEEFRNLFLNPNKDVLRSHLNTLKKIVK</sequence>
<organism evidence="1 2">
    <name type="scientific">Fictibacillus phosphorivorans</name>
    <dbReference type="NCBI Taxonomy" id="1221500"/>
    <lineage>
        <taxon>Bacteria</taxon>
        <taxon>Bacillati</taxon>
        <taxon>Bacillota</taxon>
        <taxon>Bacilli</taxon>
        <taxon>Bacillales</taxon>
        <taxon>Fictibacillaceae</taxon>
        <taxon>Fictibacillus</taxon>
    </lineage>
</organism>
<protein>
    <submittedName>
        <fullName evidence="1">Uncharacterized protein</fullName>
    </submittedName>
</protein>
<accession>A0A161RRC2</accession>
<gene>
    <name evidence="1" type="ORF">AWM68_07970</name>
</gene>
<name>A0A161RRC2_9BACL</name>
<proteinExistence type="predicted"/>
<keyword evidence="2" id="KW-1185">Reference proteome</keyword>
<evidence type="ECO:0000313" key="1">
    <source>
        <dbReference type="EMBL" id="KZE66293.1"/>
    </source>
</evidence>